<dbReference type="InterPro" id="IPR002559">
    <property type="entry name" value="Transposase_11"/>
</dbReference>
<dbReference type="NCBIfam" id="NF033564">
    <property type="entry name" value="transpos_ISAs1"/>
    <property type="match status" value="1"/>
</dbReference>
<dbReference type="InterPro" id="IPR032806">
    <property type="entry name" value="YbfD_N"/>
</dbReference>
<dbReference type="InterPro" id="IPR047647">
    <property type="entry name" value="ISAs1_transpos"/>
</dbReference>
<protein>
    <submittedName>
        <fullName evidence="3">Transposase IS4 family protein</fullName>
    </submittedName>
</protein>
<feature type="domain" description="Transposase IS4-like" evidence="1">
    <location>
        <begin position="106"/>
        <end position="347"/>
    </location>
</feature>
<dbReference type="InterPro" id="IPR051698">
    <property type="entry name" value="Transposase_11-like"/>
</dbReference>
<dbReference type="GO" id="GO:0004803">
    <property type="term" value="F:transposase activity"/>
    <property type="evidence" value="ECO:0007669"/>
    <property type="project" value="InterPro"/>
</dbReference>
<dbReference type="PANTHER" id="PTHR30298:SF0">
    <property type="entry name" value="PROTEIN YBFL-RELATED"/>
    <property type="match status" value="1"/>
</dbReference>
<evidence type="ECO:0000259" key="2">
    <source>
        <dbReference type="Pfam" id="PF13808"/>
    </source>
</evidence>
<dbReference type="EMBL" id="LNXU01000060">
    <property type="protein sequence ID" value="KTC66730.1"/>
    <property type="molecule type" value="Genomic_DNA"/>
</dbReference>
<sequence>MNIEGTFLSHFKQLEDPRLISHRNLRHNLEDILIISILATICGADNWVEIERFGLAKQEWLETFLGLPEGIPSHDTFSRVFALLEPDCFETCFNEWIASLDIDLKNEIIALDGKTLRGSGNKRQHHPALHLVSAWATKNRVLLAQVKTEEKSNEISAIPKLLTMMHIEGATITLDAMGCQTQIAKQIITQGANYVLSLKENQPTLYHDVRTIFLRAEEEEKKYKKMLHLRRVEKIHAHGRIETRRYTLISSRAPLLFELRWPGLKGIGKVDVVHTTNNQVERSTRYFITSLDYEQIDLFKEAVRKHWHIEIDLHWSLDVGFREDLNQAHVGHSAHNLAIIRRIALNLLKKESSHKNGVACRRKTAGWDHAYLLKILTS</sequence>
<gene>
    <name evidence="3" type="ORF">Lboz_3625</name>
</gene>
<evidence type="ECO:0000313" key="4">
    <source>
        <dbReference type="Proteomes" id="UP000054695"/>
    </source>
</evidence>
<keyword evidence="4" id="KW-1185">Reference proteome</keyword>
<comment type="caution">
    <text evidence="3">The sequence shown here is derived from an EMBL/GenBank/DDBJ whole genome shotgun (WGS) entry which is preliminary data.</text>
</comment>
<dbReference type="AlphaFoldDB" id="A0A0W0R6S4"/>
<name>A0A0W0R6S4_LEGBO</name>
<dbReference type="RefSeq" id="WP_058461108.1">
    <property type="nucleotide sequence ID" value="NZ_CAAAIY010000048.1"/>
</dbReference>
<dbReference type="OrthoDB" id="5635901at2"/>
<evidence type="ECO:0000259" key="1">
    <source>
        <dbReference type="Pfam" id="PF01609"/>
    </source>
</evidence>
<dbReference type="Proteomes" id="UP000054695">
    <property type="component" value="Unassembled WGS sequence"/>
</dbReference>
<dbReference type="GO" id="GO:0003677">
    <property type="term" value="F:DNA binding"/>
    <property type="evidence" value="ECO:0007669"/>
    <property type="project" value="InterPro"/>
</dbReference>
<accession>A0A0W0R6S4</accession>
<dbReference type="PATRIC" id="fig|447.4.peg.3889"/>
<dbReference type="GO" id="GO:0006313">
    <property type="term" value="P:DNA transposition"/>
    <property type="evidence" value="ECO:0007669"/>
    <property type="project" value="InterPro"/>
</dbReference>
<feature type="domain" description="H repeat-associated protein N-terminal" evidence="2">
    <location>
        <begin position="9"/>
        <end position="97"/>
    </location>
</feature>
<dbReference type="Pfam" id="PF13808">
    <property type="entry name" value="DDE_Tnp_1_assoc"/>
    <property type="match status" value="1"/>
</dbReference>
<reference evidence="3 4" key="1">
    <citation type="submission" date="2015-11" db="EMBL/GenBank/DDBJ databases">
        <title>Genomic analysis of 38 Legionella species identifies large and diverse effector repertoires.</title>
        <authorList>
            <person name="Burstein D."/>
            <person name="Amaro F."/>
            <person name="Zusman T."/>
            <person name="Lifshitz Z."/>
            <person name="Cohen O."/>
            <person name="Gilbert J.A."/>
            <person name="Pupko T."/>
            <person name="Shuman H.A."/>
            <person name="Segal G."/>
        </authorList>
    </citation>
    <scope>NUCLEOTIDE SEQUENCE [LARGE SCALE GENOMIC DNA]</scope>
    <source>
        <strain evidence="3 4">WIGA</strain>
    </source>
</reference>
<organism evidence="3 4">
    <name type="scientific">Legionella bozemanae</name>
    <name type="common">Fluoribacter bozemanae</name>
    <dbReference type="NCBI Taxonomy" id="447"/>
    <lineage>
        <taxon>Bacteria</taxon>
        <taxon>Pseudomonadati</taxon>
        <taxon>Pseudomonadota</taxon>
        <taxon>Gammaproteobacteria</taxon>
        <taxon>Legionellales</taxon>
        <taxon>Legionellaceae</taxon>
        <taxon>Legionella</taxon>
    </lineage>
</organism>
<evidence type="ECO:0000313" key="3">
    <source>
        <dbReference type="EMBL" id="KTC66730.1"/>
    </source>
</evidence>
<dbReference type="Pfam" id="PF01609">
    <property type="entry name" value="DDE_Tnp_1"/>
    <property type="match status" value="1"/>
</dbReference>
<dbReference type="PANTHER" id="PTHR30298">
    <property type="entry name" value="H REPEAT-ASSOCIATED PREDICTED TRANSPOSASE"/>
    <property type="match status" value="1"/>
</dbReference>
<proteinExistence type="predicted"/>